<evidence type="ECO:0000256" key="8">
    <source>
        <dbReference type="RuleBase" id="RU003925"/>
    </source>
</evidence>
<dbReference type="FunFam" id="3.40.50.300:FF:001166">
    <property type="entry name" value="ADP-ribosylation factor D"/>
    <property type="match status" value="1"/>
</dbReference>
<evidence type="ECO:0000256" key="1">
    <source>
        <dbReference type="ARBA" id="ARBA00010290"/>
    </source>
</evidence>
<dbReference type="PROSITE" id="PS51417">
    <property type="entry name" value="ARF"/>
    <property type="match status" value="1"/>
</dbReference>
<dbReference type="GeneID" id="115620343"/>
<evidence type="ECO:0000256" key="5">
    <source>
        <dbReference type="ARBA" id="ARBA00023134"/>
    </source>
</evidence>
<dbReference type="InterPro" id="IPR027417">
    <property type="entry name" value="P-loop_NTPase"/>
</dbReference>
<evidence type="ECO:0000313" key="10">
    <source>
        <dbReference type="RefSeq" id="XP_030369404.1"/>
    </source>
</evidence>
<evidence type="ECO:0000256" key="6">
    <source>
        <dbReference type="PIRSR" id="PIRSR606689-1"/>
    </source>
</evidence>
<keyword evidence="4 6" id="KW-0547">Nucleotide-binding</keyword>
<keyword evidence="5 6" id="KW-0342">GTP-binding</keyword>
<dbReference type="InterPro" id="IPR044612">
    <property type="entry name" value="ARL2/3"/>
</dbReference>
<keyword evidence="9" id="KW-1185">Reference proteome</keyword>
<dbReference type="NCBIfam" id="TIGR00231">
    <property type="entry name" value="small_GTP"/>
    <property type="match status" value="1"/>
</dbReference>
<dbReference type="GO" id="GO:0048731">
    <property type="term" value="P:system development"/>
    <property type="evidence" value="ECO:0007669"/>
    <property type="project" value="UniProtKB-ARBA"/>
</dbReference>
<keyword evidence="3" id="KW-0449">Lipoprotein</keyword>
<dbReference type="Gene3D" id="3.40.50.300">
    <property type="entry name" value="P-loop containing nucleotide triphosphate hydrolases"/>
    <property type="match status" value="1"/>
</dbReference>
<evidence type="ECO:0000256" key="7">
    <source>
        <dbReference type="PIRSR" id="PIRSR606689-2"/>
    </source>
</evidence>
<feature type="binding site" evidence="6">
    <location>
        <begin position="31"/>
        <end position="38"/>
    </location>
    <ligand>
        <name>GTP</name>
        <dbReference type="ChEBI" id="CHEBI:37565"/>
    </ligand>
</feature>
<evidence type="ECO:0000256" key="3">
    <source>
        <dbReference type="ARBA" id="ARBA00022707"/>
    </source>
</evidence>
<dbReference type="GO" id="GO:0016192">
    <property type="term" value="P:vesicle-mediated transport"/>
    <property type="evidence" value="ECO:0007669"/>
    <property type="project" value="UniProtKB-ARBA"/>
</dbReference>
<dbReference type="GO" id="GO:0005525">
    <property type="term" value="F:GTP binding"/>
    <property type="evidence" value="ECO:0007669"/>
    <property type="project" value="UniProtKB-KW"/>
</dbReference>
<dbReference type="PRINTS" id="PR00328">
    <property type="entry name" value="SAR1GTPBP"/>
</dbReference>
<dbReference type="SMART" id="SM00177">
    <property type="entry name" value="ARF"/>
    <property type="match status" value="1"/>
</dbReference>
<keyword evidence="3" id="KW-0519">Myristate</keyword>
<organism evidence="9 10">
    <name type="scientific">Drosophila lebanonensis</name>
    <name type="common">Fruit fly</name>
    <name type="synonym">Scaptodrosophila lebanonensis</name>
    <dbReference type="NCBI Taxonomy" id="7225"/>
    <lineage>
        <taxon>Eukaryota</taxon>
        <taxon>Metazoa</taxon>
        <taxon>Ecdysozoa</taxon>
        <taxon>Arthropoda</taxon>
        <taxon>Hexapoda</taxon>
        <taxon>Insecta</taxon>
        <taxon>Pterygota</taxon>
        <taxon>Neoptera</taxon>
        <taxon>Endopterygota</taxon>
        <taxon>Diptera</taxon>
        <taxon>Brachycera</taxon>
        <taxon>Muscomorpha</taxon>
        <taxon>Ephydroidea</taxon>
        <taxon>Drosophilidae</taxon>
        <taxon>Scaptodrosophila</taxon>
    </lineage>
</organism>
<feature type="binding site" evidence="7">
    <location>
        <position position="38"/>
    </location>
    <ligand>
        <name>Mg(2+)</name>
        <dbReference type="ChEBI" id="CHEBI:18420"/>
    </ligand>
</feature>
<dbReference type="Pfam" id="PF00025">
    <property type="entry name" value="Arf"/>
    <property type="match status" value="1"/>
</dbReference>
<dbReference type="AlphaFoldDB" id="A0A6J2SZX8"/>
<feature type="binding site" evidence="6">
    <location>
        <position position="78"/>
    </location>
    <ligand>
        <name>GTP</name>
        <dbReference type="ChEBI" id="CHEBI:37565"/>
    </ligand>
</feature>
<evidence type="ECO:0000313" key="9">
    <source>
        <dbReference type="Proteomes" id="UP000504634"/>
    </source>
</evidence>
<dbReference type="OrthoDB" id="14717at2759"/>
<dbReference type="InterPro" id="IPR006689">
    <property type="entry name" value="Small_GTPase_ARF/SAR"/>
</dbReference>
<sequence length="218" mass="25038">MCLCYVFKSLGYLARTLLSRSAKELRLLVLGLDNAGKTTLVARLGPKAEGVRIRSVVGGSSKEIVINRKKLRFLDLSGQWGRRQIWRNYYGSANALIYVIDSTDAQRLGEARSELFDILLDKRLENTPLLIMSNKQDQVGAMPTSDVTNSLGLTRFERRNWLIQDCSALTGNGVEQAMDWIYRTIKVEREPTSVESKRIWRVSKKRRKFKYWEDSNPF</sequence>
<feature type="binding site" evidence="6">
    <location>
        <begin position="134"/>
        <end position="137"/>
    </location>
    <ligand>
        <name>GTP</name>
        <dbReference type="ChEBI" id="CHEBI:37565"/>
    </ligand>
</feature>
<dbReference type="SMART" id="SM00178">
    <property type="entry name" value="SAR"/>
    <property type="match status" value="1"/>
</dbReference>
<gene>
    <name evidence="10" type="primary">LOC115620343</name>
</gene>
<dbReference type="PANTHER" id="PTHR45697">
    <property type="entry name" value="ADP-RIBOSYLATION FACTOR-LIKE PROTEIN 2-RELATED"/>
    <property type="match status" value="1"/>
</dbReference>
<dbReference type="GO" id="GO:0003924">
    <property type="term" value="F:GTPase activity"/>
    <property type="evidence" value="ECO:0007669"/>
    <property type="project" value="InterPro"/>
</dbReference>
<accession>A0A6J2SZX8</accession>
<dbReference type="GO" id="GO:0046872">
    <property type="term" value="F:metal ion binding"/>
    <property type="evidence" value="ECO:0007669"/>
    <property type="project" value="UniProtKB-KW"/>
</dbReference>
<keyword evidence="7" id="KW-0460">Magnesium</keyword>
<dbReference type="Proteomes" id="UP000504634">
    <property type="component" value="Unplaced"/>
</dbReference>
<evidence type="ECO:0000256" key="4">
    <source>
        <dbReference type="ARBA" id="ARBA00022741"/>
    </source>
</evidence>
<proteinExistence type="inferred from homology"/>
<evidence type="ECO:0000256" key="2">
    <source>
        <dbReference type="ARBA" id="ARBA00019766"/>
    </source>
</evidence>
<protein>
    <recommendedName>
        <fullName evidence="2">ADP-ribosylation factor-like protein 6</fullName>
    </recommendedName>
</protein>
<comment type="similarity">
    <text evidence="1 8">Belongs to the small GTPase superfamily. Arf family.</text>
</comment>
<reference evidence="10" key="1">
    <citation type="submission" date="2025-08" db="UniProtKB">
        <authorList>
            <consortium name="RefSeq"/>
        </authorList>
    </citation>
    <scope>IDENTIFICATION</scope>
    <source>
        <strain evidence="10">11010-0011.00</strain>
        <tissue evidence="10">Whole body</tissue>
    </source>
</reference>
<name>A0A6J2SZX8_DROLE</name>
<dbReference type="SUPFAM" id="SSF52540">
    <property type="entry name" value="P-loop containing nucleoside triphosphate hydrolases"/>
    <property type="match status" value="1"/>
</dbReference>
<dbReference type="GO" id="GO:0051649">
    <property type="term" value="P:establishment of localization in cell"/>
    <property type="evidence" value="ECO:0007669"/>
    <property type="project" value="UniProtKB-ARBA"/>
</dbReference>
<dbReference type="RefSeq" id="XP_030369404.1">
    <property type="nucleotide sequence ID" value="XM_030513544.1"/>
</dbReference>
<keyword evidence="7" id="KW-0479">Metal-binding</keyword>
<dbReference type="InterPro" id="IPR005225">
    <property type="entry name" value="Small_GTP-bd"/>
</dbReference>
<dbReference type="CDD" id="cd00878">
    <property type="entry name" value="Arf_Arl"/>
    <property type="match status" value="1"/>
</dbReference>